<name>A0A7X0X8P4_9LIST</name>
<gene>
    <name evidence="1" type="ORF">HCJ38_11330</name>
</gene>
<dbReference type="Proteomes" id="UP000561617">
    <property type="component" value="Unassembled WGS sequence"/>
</dbReference>
<dbReference type="EMBL" id="JAASTW010000014">
    <property type="protein sequence ID" value="MBC1489592.1"/>
    <property type="molecule type" value="Genomic_DNA"/>
</dbReference>
<accession>A0A7X0X8P4</accession>
<dbReference type="RefSeq" id="WP_185381329.1">
    <property type="nucleotide sequence ID" value="NZ_JAASTW010000014.1"/>
</dbReference>
<proteinExistence type="predicted"/>
<evidence type="ECO:0000313" key="2">
    <source>
        <dbReference type="Proteomes" id="UP000561617"/>
    </source>
</evidence>
<evidence type="ECO:0000313" key="1">
    <source>
        <dbReference type="EMBL" id="MBC1489592.1"/>
    </source>
</evidence>
<organism evidence="1 2">
    <name type="scientific">Listeria immobilis</name>
    <dbReference type="NCBI Taxonomy" id="2713502"/>
    <lineage>
        <taxon>Bacteria</taxon>
        <taxon>Bacillati</taxon>
        <taxon>Bacillota</taxon>
        <taxon>Bacilli</taxon>
        <taxon>Bacillales</taxon>
        <taxon>Listeriaceae</taxon>
        <taxon>Listeria</taxon>
    </lineage>
</organism>
<sequence>MKKIIGGISIVILIGLFVWRVHDLNANAFSYKDKMHSEQEVIELASAKISVENMVVIKDSDINKYVDEDYYKNDSEDFLLVQLWSTDKNIRISDFQLGYQNFVTLSDISAISYDYEEDKGRYKFNLGFNVPKELIKNKQQFILAVPSKYWSNEVRDVIELNL</sequence>
<comment type="caution">
    <text evidence="1">The sequence shown here is derived from an EMBL/GenBank/DDBJ whole genome shotgun (WGS) entry which is preliminary data.</text>
</comment>
<dbReference type="AlphaFoldDB" id="A0A7X0X8P4"/>
<protein>
    <recommendedName>
        <fullName evidence="3">DUF4352 domain-containing protein</fullName>
    </recommendedName>
</protein>
<reference evidence="1 2" key="1">
    <citation type="submission" date="2020-03" db="EMBL/GenBank/DDBJ databases">
        <title>Soil Listeria distribution.</title>
        <authorList>
            <person name="Liao J."/>
            <person name="Wiedmann M."/>
        </authorList>
    </citation>
    <scope>NUCLEOTIDE SEQUENCE [LARGE SCALE GENOMIC DNA]</scope>
    <source>
        <strain evidence="1 2">FSL L7-1554</strain>
    </source>
</reference>
<evidence type="ECO:0008006" key="3">
    <source>
        <dbReference type="Google" id="ProtNLM"/>
    </source>
</evidence>